<protein>
    <submittedName>
        <fullName evidence="1">Uncharacterized protein</fullName>
    </submittedName>
</protein>
<reference evidence="1" key="1">
    <citation type="submission" date="2015-08" db="UniProtKB">
        <authorList>
            <consortium name="WormBaseParasite"/>
        </authorList>
    </citation>
    <scope>IDENTIFICATION</scope>
</reference>
<accession>A0A0K0E4S7</accession>
<evidence type="ECO:0000313" key="1">
    <source>
        <dbReference type="WBParaSite" id="SSTP_0000449700.1"/>
    </source>
</evidence>
<proteinExistence type="predicted"/>
<name>A0A0K0E4S7_STRER</name>
<sequence length="81" mass="9334">MTITCCCPSEGIYHTNSNKLCNRESIYGCKIYAEKSADQKDNSINRVLSPSLVRWKYYPLTPIDPGKLFKYYGKFSLIKND</sequence>
<dbReference type="AlphaFoldDB" id="A0A0K0E4S7"/>
<organism evidence="1">
    <name type="scientific">Strongyloides stercoralis</name>
    <name type="common">Threadworm</name>
    <dbReference type="NCBI Taxonomy" id="6248"/>
    <lineage>
        <taxon>Eukaryota</taxon>
        <taxon>Metazoa</taxon>
        <taxon>Ecdysozoa</taxon>
        <taxon>Nematoda</taxon>
        <taxon>Chromadorea</taxon>
        <taxon>Rhabditida</taxon>
        <taxon>Tylenchina</taxon>
        <taxon>Panagrolaimomorpha</taxon>
        <taxon>Strongyloidoidea</taxon>
        <taxon>Strongyloididae</taxon>
        <taxon>Strongyloides</taxon>
    </lineage>
</organism>
<dbReference type="WBParaSite" id="SSTP_0000449700.1">
    <property type="protein sequence ID" value="SSTP_0000449700.1"/>
    <property type="gene ID" value="SSTP_0000449700"/>
</dbReference>